<dbReference type="Proteomes" id="UP000824334">
    <property type="component" value="Chromosome"/>
</dbReference>
<dbReference type="PANTHER" id="PTHR33516">
    <property type="entry name" value="LEXA REPRESSOR"/>
    <property type="match status" value="1"/>
</dbReference>
<keyword evidence="4" id="KW-1185">Reference proteome</keyword>
<dbReference type="EMBL" id="CP080034">
    <property type="protein sequence ID" value="QYC10593.1"/>
    <property type="molecule type" value="Genomic_DNA"/>
</dbReference>
<sequence>MAMSLTTRQAECLAFIRATIASHGRAPSLQDICDEMDLSSKSQAHVLLTALEERGAIRRLPNRARAIELLSATPPADLRALADTALDSLITNALGERLRRRWAKDDAGTDDKAIQPPAAPRISPTAPPRPRTPEDGRTIQTPEDGHPVHTR</sequence>
<evidence type="ECO:0000313" key="4">
    <source>
        <dbReference type="Proteomes" id="UP000824334"/>
    </source>
</evidence>
<feature type="compositionally biased region" description="Basic and acidic residues" evidence="1">
    <location>
        <begin position="131"/>
        <end position="151"/>
    </location>
</feature>
<dbReference type="InterPro" id="IPR006199">
    <property type="entry name" value="LexA_DNA-bd_dom"/>
</dbReference>
<dbReference type="GeneID" id="94373778"/>
<evidence type="ECO:0000259" key="2">
    <source>
        <dbReference type="Pfam" id="PF01726"/>
    </source>
</evidence>
<dbReference type="Pfam" id="PF01726">
    <property type="entry name" value="LexA_DNA_bind"/>
    <property type="match status" value="1"/>
</dbReference>
<dbReference type="PANTHER" id="PTHR33516:SF2">
    <property type="entry name" value="LEXA REPRESSOR-RELATED"/>
    <property type="match status" value="1"/>
</dbReference>
<evidence type="ECO:0000313" key="3">
    <source>
        <dbReference type="EMBL" id="QYC10593.1"/>
    </source>
</evidence>
<accession>A0ABX8TIK1</accession>
<feature type="compositionally biased region" description="Basic and acidic residues" evidence="1">
    <location>
        <begin position="103"/>
        <end position="113"/>
    </location>
</feature>
<gene>
    <name evidence="3" type="ORF">KWG56_00775</name>
</gene>
<dbReference type="RefSeq" id="WP_219353344.1">
    <property type="nucleotide sequence ID" value="NZ_CP080034.1"/>
</dbReference>
<name>A0ABX8TIK1_9CAUL</name>
<evidence type="ECO:0000256" key="1">
    <source>
        <dbReference type="SAM" id="MobiDB-lite"/>
    </source>
</evidence>
<reference evidence="3 4" key="1">
    <citation type="submission" date="2021-07" db="EMBL/GenBank/DDBJ databases">
        <title>Isolation and characterization of bacteria from a gold mining with a capacity of golden bioaccumulation.</title>
        <authorList>
            <person name="Yang X.J."/>
        </authorList>
    </citation>
    <scope>NUCLEOTIDE SEQUENCE [LARGE SCALE GENOMIC DNA]</scope>
    <source>
        <strain evidence="3 4">Au29</strain>
    </source>
</reference>
<organism evidence="3 4">
    <name type="scientific">Brevundimonas nasdae</name>
    <dbReference type="NCBI Taxonomy" id="172043"/>
    <lineage>
        <taxon>Bacteria</taxon>
        <taxon>Pseudomonadati</taxon>
        <taxon>Pseudomonadota</taxon>
        <taxon>Alphaproteobacteria</taxon>
        <taxon>Caulobacterales</taxon>
        <taxon>Caulobacteraceae</taxon>
        <taxon>Brevundimonas</taxon>
    </lineage>
</organism>
<dbReference type="InterPro" id="IPR050077">
    <property type="entry name" value="LexA_repressor"/>
</dbReference>
<proteinExistence type="predicted"/>
<feature type="domain" description="LexA repressor DNA-binding" evidence="2">
    <location>
        <begin position="4"/>
        <end position="66"/>
    </location>
</feature>
<feature type="region of interest" description="Disordered" evidence="1">
    <location>
        <begin position="100"/>
        <end position="151"/>
    </location>
</feature>
<protein>
    <recommendedName>
        <fullName evidence="2">LexA repressor DNA-binding domain-containing protein</fullName>
    </recommendedName>
</protein>